<organism evidence="1">
    <name type="scientific">marine metagenome</name>
    <dbReference type="NCBI Taxonomy" id="408172"/>
    <lineage>
        <taxon>unclassified sequences</taxon>
        <taxon>metagenomes</taxon>
        <taxon>ecological metagenomes</taxon>
    </lineage>
</organism>
<sequence>MFKGLLKLVLPLINFLGRQNRIDEIESLRSFVSSRSSYVAQVSLYGYLKARAGTRYVSLIKDPLFASSMKTARNRIFFACLMDLTLHVLKTIHARKQQNFQNLDPFARQFFIQTLAKAPEEVFESLEREKVILEFEKHLSRHNWSGTDDSHESFSGSRSALLKWAPVVEEFKIQDEEIVSNS</sequence>
<accession>A0A382A922</accession>
<dbReference type="EMBL" id="UINC01024391">
    <property type="protein sequence ID" value="SVA97904.1"/>
    <property type="molecule type" value="Genomic_DNA"/>
</dbReference>
<dbReference type="AlphaFoldDB" id="A0A382A922"/>
<evidence type="ECO:0000313" key="1">
    <source>
        <dbReference type="EMBL" id="SVA97904.1"/>
    </source>
</evidence>
<feature type="non-terminal residue" evidence="1">
    <location>
        <position position="182"/>
    </location>
</feature>
<proteinExistence type="predicted"/>
<protein>
    <submittedName>
        <fullName evidence="1">Uncharacterized protein</fullName>
    </submittedName>
</protein>
<reference evidence="1" key="1">
    <citation type="submission" date="2018-05" db="EMBL/GenBank/DDBJ databases">
        <authorList>
            <person name="Lanie J.A."/>
            <person name="Ng W.-L."/>
            <person name="Kazmierczak K.M."/>
            <person name="Andrzejewski T.M."/>
            <person name="Davidsen T.M."/>
            <person name="Wayne K.J."/>
            <person name="Tettelin H."/>
            <person name="Glass J.I."/>
            <person name="Rusch D."/>
            <person name="Podicherti R."/>
            <person name="Tsui H.-C.T."/>
            <person name="Winkler M.E."/>
        </authorList>
    </citation>
    <scope>NUCLEOTIDE SEQUENCE</scope>
</reference>
<name>A0A382A922_9ZZZZ</name>
<gene>
    <name evidence="1" type="ORF">METZ01_LOCUS150758</name>
</gene>